<dbReference type="RefSeq" id="WP_344420840.1">
    <property type="nucleotide sequence ID" value="NZ_BAAAQK010000018.1"/>
</dbReference>
<comment type="caution">
    <text evidence="3">The sequence shown here is derived from an EMBL/GenBank/DDBJ whole genome shotgun (WGS) entry which is preliminary data.</text>
</comment>
<name>A0ABN2NB26_9PSEU</name>
<feature type="region of interest" description="Disordered" evidence="1">
    <location>
        <begin position="363"/>
        <end position="398"/>
    </location>
</feature>
<proteinExistence type="predicted"/>
<gene>
    <name evidence="3" type="ORF">GCM10009836_46700</name>
</gene>
<dbReference type="InterPro" id="IPR038740">
    <property type="entry name" value="BioF2-like_GNAT_dom"/>
</dbReference>
<evidence type="ECO:0000313" key="4">
    <source>
        <dbReference type="Proteomes" id="UP001500449"/>
    </source>
</evidence>
<dbReference type="InterPro" id="IPR016181">
    <property type="entry name" value="Acyl_CoA_acyltransferase"/>
</dbReference>
<keyword evidence="4" id="KW-1185">Reference proteome</keyword>
<reference evidence="3 4" key="1">
    <citation type="journal article" date="2019" name="Int. J. Syst. Evol. Microbiol.">
        <title>The Global Catalogue of Microorganisms (GCM) 10K type strain sequencing project: providing services to taxonomists for standard genome sequencing and annotation.</title>
        <authorList>
            <consortium name="The Broad Institute Genomics Platform"/>
            <consortium name="The Broad Institute Genome Sequencing Center for Infectious Disease"/>
            <person name="Wu L."/>
            <person name="Ma J."/>
        </authorList>
    </citation>
    <scope>NUCLEOTIDE SEQUENCE [LARGE SCALE GENOMIC DNA]</scope>
    <source>
        <strain evidence="3 4">JCM 16009</strain>
    </source>
</reference>
<accession>A0ABN2NB26</accession>
<dbReference type="SUPFAM" id="SSF55729">
    <property type="entry name" value="Acyl-CoA N-acyltransferases (Nat)"/>
    <property type="match status" value="1"/>
</dbReference>
<dbReference type="Pfam" id="PF13480">
    <property type="entry name" value="Acetyltransf_6"/>
    <property type="match status" value="1"/>
</dbReference>
<dbReference type="EMBL" id="BAAAQK010000018">
    <property type="protein sequence ID" value="GAA1861203.1"/>
    <property type="molecule type" value="Genomic_DNA"/>
</dbReference>
<organism evidence="3 4">
    <name type="scientific">Pseudonocardia ailaonensis</name>
    <dbReference type="NCBI Taxonomy" id="367279"/>
    <lineage>
        <taxon>Bacteria</taxon>
        <taxon>Bacillati</taxon>
        <taxon>Actinomycetota</taxon>
        <taxon>Actinomycetes</taxon>
        <taxon>Pseudonocardiales</taxon>
        <taxon>Pseudonocardiaceae</taxon>
        <taxon>Pseudonocardia</taxon>
    </lineage>
</organism>
<evidence type="ECO:0000313" key="3">
    <source>
        <dbReference type="EMBL" id="GAA1861203.1"/>
    </source>
</evidence>
<protein>
    <submittedName>
        <fullName evidence="3">GNAT family N-acetyltransferase</fullName>
    </submittedName>
</protein>
<evidence type="ECO:0000256" key="1">
    <source>
        <dbReference type="SAM" id="MobiDB-lite"/>
    </source>
</evidence>
<sequence length="398" mass="43764">MSLTVSLLPAHRRDEAGELWRRVEAGLATPALAAGWTWTSTWLEHFGDVVPHRFLVAYRGDEPVATTLVTFSRTGPRVFPRRRLHLGTAGEPVAESVFVEYNDLLCAPEELPAVCRAVAAAVRTVPRWDTLTLDGVVPRTAALLGADLGFATRETPSWTVRLDPDRTVMETLGRSTRRLVRQAVEALGPEEPELATEPERAREIFDELVRLHQRRWTAQGEPGAFASIRRHGFVRDVLLRLLAEGRAAVGRLAGADGLIGCVVGWIDDGRFLYYQGGFAQYDEVRKRAGLLGHAVFAEHFRQAGLREYELLAGDAQYKRQLSAGEQNPLVWAEHDLAHPRAVALGGIRVLRDRAGVAAGQGAAAARERVGSARERVGSARERLGSARERVGSARERSS</sequence>
<feature type="compositionally biased region" description="Basic and acidic residues" evidence="1">
    <location>
        <begin position="365"/>
        <end position="398"/>
    </location>
</feature>
<feature type="domain" description="BioF2-like acetyltransferase" evidence="2">
    <location>
        <begin position="175"/>
        <end position="319"/>
    </location>
</feature>
<dbReference type="Proteomes" id="UP001500449">
    <property type="component" value="Unassembled WGS sequence"/>
</dbReference>
<evidence type="ECO:0000259" key="2">
    <source>
        <dbReference type="Pfam" id="PF13480"/>
    </source>
</evidence>